<accession>A0A9W9PX22</accession>
<comment type="caution">
    <text evidence="1">The sequence shown here is derived from an EMBL/GenBank/DDBJ whole genome shotgun (WGS) entry which is preliminary data.</text>
</comment>
<reference evidence="1" key="2">
    <citation type="journal article" date="2023" name="IMA Fungus">
        <title>Comparative genomic study of the Penicillium genus elucidates a diverse pangenome and 15 lateral gene transfer events.</title>
        <authorList>
            <person name="Petersen C."/>
            <person name="Sorensen T."/>
            <person name="Nielsen M.R."/>
            <person name="Sondergaard T.E."/>
            <person name="Sorensen J.L."/>
            <person name="Fitzpatrick D.A."/>
            <person name="Frisvad J.C."/>
            <person name="Nielsen K.L."/>
        </authorList>
    </citation>
    <scope>NUCLEOTIDE SEQUENCE</scope>
    <source>
        <strain evidence="1">IBT 21472</strain>
    </source>
</reference>
<dbReference type="PANTHER" id="PTHR43836:SF2">
    <property type="entry name" value="CATECHOL O-METHYLTRANSFERASE 1-RELATED"/>
    <property type="match status" value="1"/>
</dbReference>
<dbReference type="InterPro" id="IPR029063">
    <property type="entry name" value="SAM-dependent_MTases_sf"/>
</dbReference>
<name>A0A9W9PX22_9EURO</name>
<proteinExistence type="predicted"/>
<dbReference type="Gene3D" id="3.40.50.150">
    <property type="entry name" value="Vaccinia Virus protein VP39"/>
    <property type="match status" value="1"/>
</dbReference>
<reference evidence="1" key="1">
    <citation type="submission" date="2022-12" db="EMBL/GenBank/DDBJ databases">
        <authorList>
            <person name="Petersen C."/>
        </authorList>
    </citation>
    <scope>NUCLEOTIDE SEQUENCE</scope>
    <source>
        <strain evidence="1">IBT 21472</strain>
    </source>
</reference>
<dbReference type="PANTHER" id="PTHR43836">
    <property type="entry name" value="CATECHOL O-METHYLTRANSFERASE 1-RELATED"/>
    <property type="match status" value="1"/>
</dbReference>
<organism evidence="1 2">
    <name type="scientific">Penicillium atrosanguineum</name>
    <dbReference type="NCBI Taxonomy" id="1132637"/>
    <lineage>
        <taxon>Eukaryota</taxon>
        <taxon>Fungi</taxon>
        <taxon>Dikarya</taxon>
        <taxon>Ascomycota</taxon>
        <taxon>Pezizomycotina</taxon>
        <taxon>Eurotiomycetes</taxon>
        <taxon>Eurotiomycetidae</taxon>
        <taxon>Eurotiales</taxon>
        <taxon>Aspergillaceae</taxon>
        <taxon>Penicillium</taxon>
    </lineage>
</organism>
<dbReference type="AlphaFoldDB" id="A0A9W9PX22"/>
<dbReference type="GO" id="GO:0008171">
    <property type="term" value="F:O-methyltransferase activity"/>
    <property type="evidence" value="ECO:0007669"/>
    <property type="project" value="TreeGrafter"/>
</dbReference>
<sequence length="103" mass="12030">MKAHNWRWWQTSLLTWPDCAIMFGFMSARIKQIDFILIYHCKEAYLPDLWWLLDELDILTPGHFMFIADNTINPGNPEYFDWVQASPEPKGEIVKISTSAVGP</sequence>
<dbReference type="EMBL" id="JAPZBO010000005">
    <property type="protein sequence ID" value="KAJ5316077.1"/>
    <property type="molecule type" value="Genomic_DNA"/>
</dbReference>
<evidence type="ECO:0000313" key="1">
    <source>
        <dbReference type="EMBL" id="KAJ5316077.1"/>
    </source>
</evidence>
<gene>
    <name evidence="1" type="ORF">N7476_006384</name>
</gene>
<protein>
    <submittedName>
        <fullName evidence="1">Uncharacterized protein</fullName>
    </submittedName>
</protein>
<keyword evidence="2" id="KW-1185">Reference proteome</keyword>
<evidence type="ECO:0000313" key="2">
    <source>
        <dbReference type="Proteomes" id="UP001147746"/>
    </source>
</evidence>
<dbReference type="Proteomes" id="UP001147746">
    <property type="component" value="Unassembled WGS sequence"/>
</dbReference>